<reference evidence="1 2" key="1">
    <citation type="submission" date="2014-04" db="EMBL/GenBank/DDBJ databases">
        <authorList>
            <consortium name="DOE Joint Genome Institute"/>
            <person name="Kuo A."/>
            <person name="Tarkka M."/>
            <person name="Buscot F."/>
            <person name="Kohler A."/>
            <person name="Nagy L.G."/>
            <person name="Floudas D."/>
            <person name="Copeland A."/>
            <person name="Barry K.W."/>
            <person name="Cichocki N."/>
            <person name="Veneault-Fourrey C."/>
            <person name="LaButti K."/>
            <person name="Lindquist E.A."/>
            <person name="Lipzen A."/>
            <person name="Lundell T."/>
            <person name="Morin E."/>
            <person name="Murat C."/>
            <person name="Sun H."/>
            <person name="Tunlid A."/>
            <person name="Henrissat B."/>
            <person name="Grigoriev I.V."/>
            <person name="Hibbett D.S."/>
            <person name="Martin F."/>
            <person name="Nordberg H.P."/>
            <person name="Cantor M.N."/>
            <person name="Hua S.X."/>
        </authorList>
    </citation>
    <scope>NUCLEOTIDE SEQUENCE [LARGE SCALE GENOMIC DNA]</scope>
    <source>
        <strain evidence="1 2">F 1598</strain>
    </source>
</reference>
<dbReference type="InParanoid" id="A0A0C3AEY7"/>
<dbReference type="EMBL" id="KN833137">
    <property type="protein sequence ID" value="KIM72363.1"/>
    <property type="molecule type" value="Genomic_DNA"/>
</dbReference>
<dbReference type="HOGENOM" id="CLU_931009_0_0_1"/>
<evidence type="ECO:0000313" key="1">
    <source>
        <dbReference type="EMBL" id="KIM72363.1"/>
    </source>
</evidence>
<accession>A0A0C3AEY7</accession>
<organism evidence="1 2">
    <name type="scientific">Piloderma croceum (strain F 1598)</name>
    <dbReference type="NCBI Taxonomy" id="765440"/>
    <lineage>
        <taxon>Eukaryota</taxon>
        <taxon>Fungi</taxon>
        <taxon>Dikarya</taxon>
        <taxon>Basidiomycota</taxon>
        <taxon>Agaricomycotina</taxon>
        <taxon>Agaricomycetes</taxon>
        <taxon>Agaricomycetidae</taxon>
        <taxon>Atheliales</taxon>
        <taxon>Atheliaceae</taxon>
        <taxon>Piloderma</taxon>
    </lineage>
</organism>
<proteinExistence type="predicted"/>
<evidence type="ECO:0000313" key="2">
    <source>
        <dbReference type="Proteomes" id="UP000054166"/>
    </source>
</evidence>
<protein>
    <submittedName>
        <fullName evidence="1">Uncharacterized protein</fullName>
    </submittedName>
</protein>
<dbReference type="AlphaFoldDB" id="A0A0C3AEY7"/>
<name>A0A0C3AEY7_PILCF</name>
<sequence length="296" mass="33122">MDTPIFLPTTNRLDILDIHDLKIQTEWTGMQFLAQAALEEMKIMKTFVIIATATATAIAVPLEVRLIEIIIAWVMTQAILMTIIHRPTAHLDLAVPNPRIQIPSHPQQGVRIGVIDVIDHIGMTVVMNLEQMTGIVTNDDVLSGEVMETPPTLQVQKMMTIQDNHLAKIAGAKHVLTQGQHAKGRILRECAMELQKSLILGIPRMNMLKRTTKTTPARIGCTREQLPDIKNIRVSPPEKYAGEDDIEKFDTWLAGLLRWYRVYNVTGNKKDSMRVDLCGTAVTGLATTWYADEVEA</sequence>
<dbReference type="STRING" id="765440.A0A0C3AEY7"/>
<keyword evidence="2" id="KW-1185">Reference proteome</keyword>
<dbReference type="Proteomes" id="UP000054166">
    <property type="component" value="Unassembled WGS sequence"/>
</dbReference>
<reference evidence="2" key="2">
    <citation type="submission" date="2015-01" db="EMBL/GenBank/DDBJ databases">
        <title>Evolutionary Origins and Diversification of the Mycorrhizal Mutualists.</title>
        <authorList>
            <consortium name="DOE Joint Genome Institute"/>
            <consortium name="Mycorrhizal Genomics Consortium"/>
            <person name="Kohler A."/>
            <person name="Kuo A."/>
            <person name="Nagy L.G."/>
            <person name="Floudas D."/>
            <person name="Copeland A."/>
            <person name="Barry K.W."/>
            <person name="Cichocki N."/>
            <person name="Veneault-Fourrey C."/>
            <person name="LaButti K."/>
            <person name="Lindquist E.A."/>
            <person name="Lipzen A."/>
            <person name="Lundell T."/>
            <person name="Morin E."/>
            <person name="Murat C."/>
            <person name="Riley R."/>
            <person name="Ohm R."/>
            <person name="Sun H."/>
            <person name="Tunlid A."/>
            <person name="Henrissat B."/>
            <person name="Grigoriev I.V."/>
            <person name="Hibbett D.S."/>
            <person name="Martin F."/>
        </authorList>
    </citation>
    <scope>NUCLEOTIDE SEQUENCE [LARGE SCALE GENOMIC DNA]</scope>
    <source>
        <strain evidence="2">F 1598</strain>
    </source>
</reference>
<gene>
    <name evidence="1" type="ORF">PILCRDRAFT_16185</name>
</gene>
<dbReference type="OrthoDB" id="2749329at2759"/>